<dbReference type="AlphaFoldDB" id="A0A942YSZ2"/>
<dbReference type="InterPro" id="IPR002761">
    <property type="entry name" value="Diphthami_syn_dom"/>
</dbReference>
<dbReference type="NCBIfam" id="TIGR00290">
    <property type="entry name" value="MJ0570_dom"/>
    <property type="match status" value="1"/>
</dbReference>
<sequence length="231" mass="26410">MAKKRAALSFSGKDSTLALHELLHGEEYEVEFLFTTVTEGFNRTSIHGVREELLDVQAESIGIPLRKIFIPEQCSNEVYGEIMNRELAELKASGIDHIVFGDLFLEDIRKYREEQLKPLGFTAVFPLWGQNTTDLIHRFLSLGYKTIITCVDMNKLSEDFSGREINDGFMEALPEGVDPCGENGEYHSFVYDGPIFNKPIRFQVGEKKFSKDVYTGETRFCFTDLIPLREF</sequence>
<dbReference type="Gene3D" id="3.90.1490.10">
    <property type="entry name" value="putative n-type atp pyrophosphatase, domain 2"/>
    <property type="match status" value="1"/>
</dbReference>
<organism evidence="2 3">
    <name type="scientific">Neobacillus rhizophilus</name>
    <dbReference type="NCBI Taxonomy" id="2833579"/>
    <lineage>
        <taxon>Bacteria</taxon>
        <taxon>Bacillati</taxon>
        <taxon>Bacillota</taxon>
        <taxon>Bacilli</taxon>
        <taxon>Bacillales</taxon>
        <taxon>Bacillaceae</taxon>
        <taxon>Neobacillus</taxon>
    </lineage>
</organism>
<feature type="domain" description="Diphthamide synthase" evidence="1">
    <location>
        <begin position="4"/>
        <end position="211"/>
    </location>
</feature>
<evidence type="ECO:0000259" key="1">
    <source>
        <dbReference type="Pfam" id="PF01902"/>
    </source>
</evidence>
<dbReference type="CDD" id="cd01994">
    <property type="entry name" value="AANH_PF0828-like"/>
    <property type="match status" value="1"/>
</dbReference>
<gene>
    <name evidence="2" type="ORF">KHA99_02690</name>
</gene>
<dbReference type="GO" id="GO:0017178">
    <property type="term" value="F:diphthine-ammonia ligase activity"/>
    <property type="evidence" value="ECO:0007669"/>
    <property type="project" value="UniProtKB-EC"/>
</dbReference>
<protein>
    <submittedName>
        <fullName evidence="2">Diphthine--ammonia ligase</fullName>
        <ecNumber evidence="2">6.3.1.14</ecNumber>
    </submittedName>
</protein>
<dbReference type="InterPro" id="IPR014729">
    <property type="entry name" value="Rossmann-like_a/b/a_fold"/>
</dbReference>
<accession>A0A942YSZ2</accession>
<dbReference type="Proteomes" id="UP000679749">
    <property type="component" value="Unassembled WGS sequence"/>
</dbReference>
<evidence type="ECO:0000313" key="3">
    <source>
        <dbReference type="Proteomes" id="UP000679749"/>
    </source>
</evidence>
<dbReference type="RefSeq" id="WP_213115884.1">
    <property type="nucleotide sequence ID" value="NZ_JAGYPF010000001.1"/>
</dbReference>
<dbReference type="EC" id="6.3.1.14" evidence="2"/>
<keyword evidence="2" id="KW-0436">Ligase</keyword>
<proteinExistence type="predicted"/>
<reference evidence="2" key="1">
    <citation type="submission" date="2021-05" db="EMBL/GenBank/DDBJ databases">
        <title>Novel Bacillus species.</title>
        <authorList>
            <person name="Liu G."/>
        </authorList>
    </citation>
    <scope>NUCLEOTIDE SEQUENCE</scope>
    <source>
        <strain evidence="2">FJAT-49825</strain>
    </source>
</reference>
<evidence type="ECO:0000313" key="2">
    <source>
        <dbReference type="EMBL" id="MBS4211362.1"/>
    </source>
</evidence>
<dbReference type="Gene3D" id="3.40.50.620">
    <property type="entry name" value="HUPs"/>
    <property type="match status" value="1"/>
</dbReference>
<keyword evidence="3" id="KW-1185">Reference proteome</keyword>
<name>A0A942YSZ2_9BACI</name>
<dbReference type="SUPFAM" id="SSF52402">
    <property type="entry name" value="Adenine nucleotide alpha hydrolases-like"/>
    <property type="match status" value="1"/>
</dbReference>
<dbReference type="EMBL" id="JAGYPF010000001">
    <property type="protein sequence ID" value="MBS4211362.1"/>
    <property type="molecule type" value="Genomic_DNA"/>
</dbReference>
<dbReference type="Pfam" id="PF01902">
    <property type="entry name" value="Diphthami_syn_2"/>
    <property type="match status" value="1"/>
</dbReference>
<comment type="caution">
    <text evidence="2">The sequence shown here is derived from an EMBL/GenBank/DDBJ whole genome shotgun (WGS) entry which is preliminary data.</text>
</comment>